<comment type="caution">
    <text evidence="1">The sequence shown here is derived from an EMBL/GenBank/DDBJ whole genome shotgun (WGS) entry which is preliminary data.</text>
</comment>
<accession>S9TRQ3</accession>
<dbReference type="Proteomes" id="UP000015344">
    <property type="component" value="Unassembled WGS sequence"/>
</dbReference>
<proteinExistence type="predicted"/>
<reference evidence="1 2" key="1">
    <citation type="submission" date="2013-05" db="EMBL/GenBank/DDBJ databases">
        <authorList>
            <person name="Strain E.A."/>
            <person name="Brown E."/>
            <person name="Allard M.W."/>
            <person name="Luo Y.L."/>
        </authorList>
    </citation>
    <scope>NUCLEOTIDE SEQUENCE [LARGE SCALE GENOMIC DNA]</scope>
    <source>
        <strain evidence="1 2">TS-15</strain>
    </source>
</reference>
<sequence length="73" mass="7529">MMTGSVGVMTGSDGVMTGSVGVMTGSDGVMTGSEVWASAQDGEPATTTAVTTIRDTTWSVLNQILLKNKFMHS</sequence>
<evidence type="ECO:0000313" key="1">
    <source>
        <dbReference type="EMBL" id="EPY04981.1"/>
    </source>
</evidence>
<evidence type="ECO:0000313" key="2">
    <source>
        <dbReference type="Proteomes" id="UP000015344"/>
    </source>
</evidence>
<name>S9TRQ3_PAEAL</name>
<organism evidence="1 2">
    <name type="scientific">Paenibacillus alvei TS-15</name>
    <dbReference type="NCBI Taxonomy" id="1117108"/>
    <lineage>
        <taxon>Bacteria</taxon>
        <taxon>Bacillati</taxon>
        <taxon>Bacillota</taxon>
        <taxon>Bacilli</taxon>
        <taxon>Bacillales</taxon>
        <taxon>Paenibacillaceae</taxon>
        <taxon>Paenibacillus</taxon>
    </lineage>
</organism>
<dbReference type="EMBL" id="ATMT01000072">
    <property type="protein sequence ID" value="EPY04981.1"/>
    <property type="molecule type" value="Genomic_DNA"/>
</dbReference>
<gene>
    <name evidence="1" type="ORF">PAALTS15_22328</name>
</gene>
<dbReference type="AlphaFoldDB" id="S9TRQ3"/>
<protein>
    <submittedName>
        <fullName evidence="1">Uncharacterized protein</fullName>
    </submittedName>
</protein>